<dbReference type="Pfam" id="PF09339">
    <property type="entry name" value="HTH_IclR"/>
    <property type="match status" value="1"/>
</dbReference>
<name>A0A9D1ADU2_9FIRM</name>
<feature type="domain" description="HTH iclR-type" evidence="4">
    <location>
        <begin position="16"/>
        <end position="78"/>
    </location>
</feature>
<evidence type="ECO:0000259" key="4">
    <source>
        <dbReference type="PROSITE" id="PS51077"/>
    </source>
</evidence>
<keyword evidence="1" id="KW-0805">Transcription regulation</keyword>
<dbReference type="Pfam" id="PF01614">
    <property type="entry name" value="IclR_C"/>
    <property type="match status" value="1"/>
</dbReference>
<feature type="domain" description="IclR-ED" evidence="5">
    <location>
        <begin position="79"/>
        <end position="264"/>
    </location>
</feature>
<gene>
    <name evidence="6" type="ORF">IAB31_06475</name>
</gene>
<dbReference type="PANTHER" id="PTHR30136">
    <property type="entry name" value="HELIX-TURN-HELIX TRANSCRIPTIONAL REGULATOR, ICLR FAMILY"/>
    <property type="match status" value="1"/>
</dbReference>
<dbReference type="InterPro" id="IPR029016">
    <property type="entry name" value="GAF-like_dom_sf"/>
</dbReference>
<dbReference type="AlphaFoldDB" id="A0A9D1ADU2"/>
<dbReference type="EMBL" id="DVGK01000075">
    <property type="protein sequence ID" value="HIR13552.1"/>
    <property type="molecule type" value="Genomic_DNA"/>
</dbReference>
<dbReference type="InterPro" id="IPR014757">
    <property type="entry name" value="Tscrpt_reg_IclR_C"/>
</dbReference>
<protein>
    <submittedName>
        <fullName evidence="6">IclR family transcriptional regulator</fullName>
    </submittedName>
</protein>
<dbReference type="Proteomes" id="UP000886757">
    <property type="component" value="Unassembled WGS sequence"/>
</dbReference>
<dbReference type="GO" id="GO:0045892">
    <property type="term" value="P:negative regulation of DNA-templated transcription"/>
    <property type="evidence" value="ECO:0007669"/>
    <property type="project" value="TreeGrafter"/>
</dbReference>
<evidence type="ECO:0000256" key="3">
    <source>
        <dbReference type="ARBA" id="ARBA00023163"/>
    </source>
</evidence>
<dbReference type="SUPFAM" id="SSF46785">
    <property type="entry name" value="Winged helix' DNA-binding domain"/>
    <property type="match status" value="1"/>
</dbReference>
<keyword evidence="3" id="KW-0804">Transcription</keyword>
<organism evidence="6 7">
    <name type="scientific">Candidatus Choladousia intestinavium</name>
    <dbReference type="NCBI Taxonomy" id="2840727"/>
    <lineage>
        <taxon>Bacteria</taxon>
        <taxon>Bacillati</taxon>
        <taxon>Bacillota</taxon>
        <taxon>Clostridia</taxon>
        <taxon>Lachnospirales</taxon>
        <taxon>Lachnospiraceae</taxon>
        <taxon>Lachnospiraceae incertae sedis</taxon>
        <taxon>Candidatus Choladousia</taxon>
    </lineage>
</organism>
<accession>A0A9D1ADU2</accession>
<evidence type="ECO:0000256" key="2">
    <source>
        <dbReference type="ARBA" id="ARBA00023125"/>
    </source>
</evidence>
<dbReference type="Gene3D" id="1.10.10.10">
    <property type="entry name" value="Winged helix-like DNA-binding domain superfamily/Winged helix DNA-binding domain"/>
    <property type="match status" value="1"/>
</dbReference>
<evidence type="ECO:0000256" key="1">
    <source>
        <dbReference type="ARBA" id="ARBA00023015"/>
    </source>
</evidence>
<evidence type="ECO:0000313" key="6">
    <source>
        <dbReference type="EMBL" id="HIR13552.1"/>
    </source>
</evidence>
<dbReference type="Gene3D" id="3.30.450.40">
    <property type="match status" value="1"/>
</dbReference>
<sequence>MKKTDETKTAPGASANHAIGKVLQLISFMAGNKSPMRLLDLSTGTGIPQATVLRYLNLLSEEGYVYQDLISGRYALTWKLANLGAMIRSHLSLRSISGDIVTLLYETLSLGICLVIEHDLECMYLDCLYVPDEMGISVARIGRQTPLHATSSGKMLLTQFSEDEIDHLIRQKGLADLTPKTITDKETLMKELDKVRRQGYSMDDEECEEGLRCVAVPIYGQDGKIAAALSAFGSLSRVTYDSIEKTVLPKLRESARQISFRIGGRKPD</sequence>
<dbReference type="GO" id="GO:0003677">
    <property type="term" value="F:DNA binding"/>
    <property type="evidence" value="ECO:0007669"/>
    <property type="project" value="UniProtKB-KW"/>
</dbReference>
<keyword evidence="2" id="KW-0238">DNA-binding</keyword>
<dbReference type="InterPro" id="IPR036388">
    <property type="entry name" value="WH-like_DNA-bd_sf"/>
</dbReference>
<proteinExistence type="predicted"/>
<evidence type="ECO:0000313" key="7">
    <source>
        <dbReference type="Proteomes" id="UP000886757"/>
    </source>
</evidence>
<reference evidence="6" key="1">
    <citation type="submission" date="2020-10" db="EMBL/GenBank/DDBJ databases">
        <authorList>
            <person name="Gilroy R."/>
        </authorList>
    </citation>
    <scope>NUCLEOTIDE SEQUENCE</scope>
    <source>
        <strain evidence="6">ChiSjej4B22-8148</strain>
    </source>
</reference>
<dbReference type="InterPro" id="IPR050707">
    <property type="entry name" value="HTH_MetabolicPath_Reg"/>
</dbReference>
<dbReference type="PROSITE" id="PS51078">
    <property type="entry name" value="ICLR_ED"/>
    <property type="match status" value="1"/>
</dbReference>
<comment type="caution">
    <text evidence="6">The sequence shown here is derived from an EMBL/GenBank/DDBJ whole genome shotgun (WGS) entry which is preliminary data.</text>
</comment>
<evidence type="ECO:0000259" key="5">
    <source>
        <dbReference type="PROSITE" id="PS51078"/>
    </source>
</evidence>
<dbReference type="InterPro" id="IPR036390">
    <property type="entry name" value="WH_DNA-bd_sf"/>
</dbReference>
<dbReference type="PANTHER" id="PTHR30136:SF24">
    <property type="entry name" value="HTH-TYPE TRANSCRIPTIONAL REPRESSOR ALLR"/>
    <property type="match status" value="1"/>
</dbReference>
<reference evidence="6" key="2">
    <citation type="journal article" date="2021" name="PeerJ">
        <title>Extensive microbial diversity within the chicken gut microbiome revealed by metagenomics and culture.</title>
        <authorList>
            <person name="Gilroy R."/>
            <person name="Ravi A."/>
            <person name="Getino M."/>
            <person name="Pursley I."/>
            <person name="Horton D.L."/>
            <person name="Alikhan N.F."/>
            <person name="Baker D."/>
            <person name="Gharbi K."/>
            <person name="Hall N."/>
            <person name="Watson M."/>
            <person name="Adriaenssens E.M."/>
            <person name="Foster-Nyarko E."/>
            <person name="Jarju S."/>
            <person name="Secka A."/>
            <person name="Antonio M."/>
            <person name="Oren A."/>
            <person name="Chaudhuri R.R."/>
            <person name="La Ragione R."/>
            <person name="Hildebrand F."/>
            <person name="Pallen M.J."/>
        </authorList>
    </citation>
    <scope>NUCLEOTIDE SEQUENCE</scope>
    <source>
        <strain evidence="6">ChiSjej4B22-8148</strain>
    </source>
</reference>
<dbReference type="SMART" id="SM00346">
    <property type="entry name" value="HTH_ICLR"/>
    <property type="match status" value="1"/>
</dbReference>
<dbReference type="InterPro" id="IPR005471">
    <property type="entry name" value="Tscrpt_reg_IclR_N"/>
</dbReference>
<dbReference type="PROSITE" id="PS51077">
    <property type="entry name" value="HTH_ICLR"/>
    <property type="match status" value="1"/>
</dbReference>
<dbReference type="GO" id="GO:0003700">
    <property type="term" value="F:DNA-binding transcription factor activity"/>
    <property type="evidence" value="ECO:0007669"/>
    <property type="project" value="TreeGrafter"/>
</dbReference>
<dbReference type="SUPFAM" id="SSF55781">
    <property type="entry name" value="GAF domain-like"/>
    <property type="match status" value="1"/>
</dbReference>